<dbReference type="PATRIC" id="fig|1423816.3.peg.1584"/>
<protein>
    <submittedName>
        <fullName evidence="4">Mandelate racemase muconate lactonizing protein</fullName>
    </submittedName>
</protein>
<proteinExistence type="predicted"/>
<dbReference type="SUPFAM" id="SSF54826">
    <property type="entry name" value="Enolase N-terminal domain-like"/>
    <property type="match status" value="1"/>
</dbReference>
<evidence type="ECO:0000256" key="2">
    <source>
        <dbReference type="ARBA" id="ARBA00022842"/>
    </source>
</evidence>
<dbReference type="Gene3D" id="3.20.20.120">
    <property type="entry name" value="Enolase-like C-terminal domain"/>
    <property type="match status" value="1"/>
</dbReference>
<reference evidence="4 5" key="1">
    <citation type="journal article" date="2015" name="Genome Announc.">
        <title>Expanding the biotechnology potential of lactobacilli through comparative genomics of 213 strains and associated genera.</title>
        <authorList>
            <person name="Sun Z."/>
            <person name="Harris H.M."/>
            <person name="McCann A."/>
            <person name="Guo C."/>
            <person name="Argimon S."/>
            <person name="Zhang W."/>
            <person name="Yang X."/>
            <person name="Jeffery I.B."/>
            <person name="Cooney J.C."/>
            <person name="Kagawa T.F."/>
            <person name="Liu W."/>
            <person name="Song Y."/>
            <person name="Salvetti E."/>
            <person name="Wrobel A."/>
            <person name="Rasinkangas P."/>
            <person name="Parkhill J."/>
            <person name="Rea M.C."/>
            <person name="O'Sullivan O."/>
            <person name="Ritari J."/>
            <person name="Douillard F.P."/>
            <person name="Paul Ross R."/>
            <person name="Yang R."/>
            <person name="Briner A.E."/>
            <person name="Felis G.E."/>
            <person name="de Vos W.M."/>
            <person name="Barrangou R."/>
            <person name="Klaenhammer T.R."/>
            <person name="Caufield P.W."/>
            <person name="Cui Y."/>
            <person name="Zhang H."/>
            <person name="O'Toole P.W."/>
        </authorList>
    </citation>
    <scope>NUCLEOTIDE SEQUENCE [LARGE SCALE GENOMIC DNA]</scope>
    <source>
        <strain evidence="4 5">DSM 20178</strain>
    </source>
</reference>
<dbReference type="RefSeq" id="WP_010490116.1">
    <property type="nucleotide sequence ID" value="NZ_AZCT01000002.1"/>
</dbReference>
<feature type="domain" description="Mandelate racemase/muconate lactonizing enzyme C-terminal" evidence="3">
    <location>
        <begin position="138"/>
        <end position="236"/>
    </location>
</feature>
<dbReference type="InterPro" id="IPR036849">
    <property type="entry name" value="Enolase-like_C_sf"/>
</dbReference>
<dbReference type="EMBL" id="AZCT01000002">
    <property type="protein sequence ID" value="KRK13311.1"/>
    <property type="molecule type" value="Genomic_DNA"/>
</dbReference>
<keyword evidence="2" id="KW-0460">Magnesium</keyword>
<dbReference type="InterPro" id="IPR029017">
    <property type="entry name" value="Enolase-like_N"/>
</dbReference>
<organism evidence="4 5">
    <name type="scientific">Lacticaseibacillus zeae DSM 20178 = KCTC 3804</name>
    <dbReference type="NCBI Taxonomy" id="1423816"/>
    <lineage>
        <taxon>Bacteria</taxon>
        <taxon>Bacillati</taxon>
        <taxon>Bacillota</taxon>
        <taxon>Bacilli</taxon>
        <taxon>Lactobacillales</taxon>
        <taxon>Lactobacillaceae</taxon>
        <taxon>Lacticaseibacillus</taxon>
    </lineage>
</organism>
<dbReference type="Proteomes" id="UP000051984">
    <property type="component" value="Unassembled WGS sequence"/>
</dbReference>
<dbReference type="InterPro" id="IPR029065">
    <property type="entry name" value="Enolase_C-like"/>
</dbReference>
<dbReference type="eggNOG" id="COG4948">
    <property type="taxonomic scope" value="Bacteria"/>
</dbReference>
<dbReference type="GO" id="GO:0046872">
    <property type="term" value="F:metal ion binding"/>
    <property type="evidence" value="ECO:0007669"/>
    <property type="project" value="UniProtKB-KW"/>
</dbReference>
<comment type="caution">
    <text evidence="4">The sequence shown here is derived from an EMBL/GenBank/DDBJ whole genome shotgun (WGS) entry which is preliminary data.</text>
</comment>
<evidence type="ECO:0000259" key="3">
    <source>
        <dbReference type="SMART" id="SM00922"/>
    </source>
</evidence>
<dbReference type="SUPFAM" id="SSF51604">
    <property type="entry name" value="Enolase C-terminal domain-like"/>
    <property type="match status" value="1"/>
</dbReference>
<sequence>MVKIQSVKMFKLVMPLSKPFITNIRSSTNLDSLIYQVVLEDGSNGYGESAENYKLTGESITDMIDYSEKAISTIKGMDADSALTSIVNAEHYHSAKYGIEMALVDAIARSNGESINSYLNIDEATRPLHNDTTISIMDEISTRNATSATIQAGYKCIKYKVKSGTDELNRVLSVADLLSDDISIRIDPNQAWSRQEAISNIGKLQDSGIKVDFIEQPVKVDDLDGMKEITRFSRIPIVADESVFGLDDAKKVIAERCADLINIKLIKCGGPIEAIRIANFAKEKGIGCLFGCTSEVNISLSMAACLSAGLSNVHFIDLDGLDYVDNTPFSGGIHTDNGLTYIPQAMGLGIDAETSSEYLNPIIG</sequence>
<dbReference type="PANTHER" id="PTHR48073:SF2">
    <property type="entry name" value="O-SUCCINYLBENZOATE SYNTHASE"/>
    <property type="match status" value="1"/>
</dbReference>
<keyword evidence="1" id="KW-0479">Metal-binding</keyword>
<dbReference type="AlphaFoldDB" id="A0A0R1EVH7"/>
<evidence type="ECO:0000313" key="4">
    <source>
        <dbReference type="EMBL" id="KRK13311.1"/>
    </source>
</evidence>
<evidence type="ECO:0000313" key="5">
    <source>
        <dbReference type="Proteomes" id="UP000051984"/>
    </source>
</evidence>
<dbReference type="SFLD" id="SFLDS00001">
    <property type="entry name" value="Enolase"/>
    <property type="match status" value="1"/>
</dbReference>
<name>A0A0R1EVH7_LACZE</name>
<dbReference type="Gene3D" id="3.30.390.10">
    <property type="entry name" value="Enolase-like, N-terminal domain"/>
    <property type="match status" value="1"/>
</dbReference>
<dbReference type="PANTHER" id="PTHR48073">
    <property type="entry name" value="O-SUCCINYLBENZOATE SYNTHASE-RELATED"/>
    <property type="match status" value="1"/>
</dbReference>
<dbReference type="InterPro" id="IPR013342">
    <property type="entry name" value="Mandelate_racemase_C"/>
</dbReference>
<gene>
    <name evidence="4" type="ORF">FD51_GL001517</name>
</gene>
<dbReference type="GO" id="GO:0003824">
    <property type="term" value="F:catalytic activity"/>
    <property type="evidence" value="ECO:0007669"/>
    <property type="project" value="UniProtKB-ARBA"/>
</dbReference>
<evidence type="ECO:0000256" key="1">
    <source>
        <dbReference type="ARBA" id="ARBA00022723"/>
    </source>
</evidence>
<dbReference type="SMART" id="SM00922">
    <property type="entry name" value="MR_MLE"/>
    <property type="match status" value="1"/>
</dbReference>
<dbReference type="Pfam" id="PF13378">
    <property type="entry name" value="MR_MLE_C"/>
    <property type="match status" value="1"/>
</dbReference>
<dbReference type="SFLD" id="SFLDG00180">
    <property type="entry name" value="muconate_cycloisomerase"/>
    <property type="match status" value="1"/>
</dbReference>
<accession>A0A0R1EVH7</accession>